<dbReference type="VEuPathDB" id="FungiDB:H257_06322"/>
<dbReference type="GO" id="GO:0016887">
    <property type="term" value="F:ATP hydrolysis activity"/>
    <property type="evidence" value="ECO:0007669"/>
    <property type="project" value="InterPro"/>
</dbReference>
<dbReference type="AlphaFoldDB" id="A0A3R6XXG6"/>
<evidence type="ECO:0000256" key="4">
    <source>
        <dbReference type="RuleBase" id="RU003651"/>
    </source>
</evidence>
<dbReference type="Pfam" id="PF17862">
    <property type="entry name" value="AAA_lid_3"/>
    <property type="match status" value="2"/>
</dbReference>
<dbReference type="InterPro" id="IPR027417">
    <property type="entry name" value="P-loop_NTPase"/>
</dbReference>
<feature type="domain" description="AAA+ ATPase" evidence="5">
    <location>
        <begin position="378"/>
        <end position="516"/>
    </location>
</feature>
<evidence type="ECO:0000259" key="5">
    <source>
        <dbReference type="SMART" id="SM00382"/>
    </source>
</evidence>
<organism evidence="6 7">
    <name type="scientific">Aphanomyces astaci</name>
    <name type="common">Crayfish plague agent</name>
    <dbReference type="NCBI Taxonomy" id="112090"/>
    <lineage>
        <taxon>Eukaryota</taxon>
        <taxon>Sar</taxon>
        <taxon>Stramenopiles</taxon>
        <taxon>Oomycota</taxon>
        <taxon>Saprolegniomycetes</taxon>
        <taxon>Saprolegniales</taxon>
        <taxon>Verrucalvaceae</taxon>
        <taxon>Aphanomyces</taxon>
    </lineage>
</organism>
<dbReference type="InterPro" id="IPR050168">
    <property type="entry name" value="AAA_ATPase_domain"/>
</dbReference>
<protein>
    <recommendedName>
        <fullName evidence="5">AAA+ ATPase domain-containing protein</fullName>
    </recommendedName>
</protein>
<dbReference type="Gene3D" id="3.40.50.300">
    <property type="entry name" value="P-loop containing nucleotide triphosphate hydrolases"/>
    <property type="match status" value="3"/>
</dbReference>
<proteinExistence type="inferred from homology"/>
<dbReference type="SUPFAM" id="SSF52540">
    <property type="entry name" value="P-loop containing nucleoside triphosphate hydrolases"/>
    <property type="match status" value="2"/>
</dbReference>
<dbReference type="InterPro" id="IPR003960">
    <property type="entry name" value="ATPase_AAA_CS"/>
</dbReference>
<dbReference type="FunFam" id="3.40.50.300:FF:002861">
    <property type="entry name" value="Cell division control protein 48 homolog E"/>
    <property type="match status" value="1"/>
</dbReference>
<keyword evidence="1" id="KW-0677">Repeat</keyword>
<dbReference type="SMART" id="SM00382">
    <property type="entry name" value="AAA"/>
    <property type="match status" value="2"/>
</dbReference>
<evidence type="ECO:0000313" key="7">
    <source>
        <dbReference type="Proteomes" id="UP000285430"/>
    </source>
</evidence>
<feature type="domain" description="AAA+ ATPase" evidence="5">
    <location>
        <begin position="170"/>
        <end position="255"/>
    </location>
</feature>
<dbReference type="GO" id="GO:0005737">
    <property type="term" value="C:cytoplasm"/>
    <property type="evidence" value="ECO:0007669"/>
    <property type="project" value="TreeGrafter"/>
</dbReference>
<accession>A0A3R6XXG6</accession>
<evidence type="ECO:0000256" key="1">
    <source>
        <dbReference type="ARBA" id="ARBA00022737"/>
    </source>
</evidence>
<comment type="similarity">
    <text evidence="4">Belongs to the AAA ATPase family.</text>
</comment>
<evidence type="ECO:0000256" key="3">
    <source>
        <dbReference type="ARBA" id="ARBA00022840"/>
    </source>
</evidence>
<gene>
    <name evidence="6" type="ORF">DYB37_005207</name>
</gene>
<keyword evidence="2 4" id="KW-0547">Nucleotide-binding</keyword>
<name>A0A3R6XXG6_APHAT</name>
<dbReference type="Gene3D" id="1.10.8.60">
    <property type="match status" value="2"/>
</dbReference>
<sequence>MVVLGSVWKEVAERAQSQSVTVSTLSSAALTRAVASNVTLQSLATVPISEKEQSLLGQYVACMMIGMYVLDQAILVLPVHGVSRRFQVTQCSTKSNATASSPFAIYSVESFTSIQVQWTPLSPTVATTARQSTPAFHAIGGLQTQIEAVRQLIEQPLINPSLFASFGLPPPKGVLLYGPPGTGKTLIARAVAAAARAAVFTINGPELLSKFVGESEANRGIGVVVLAATNRPNALDPALRRPGRLDREIEIPIPSAQDRLAILKVTLAKIPHVLSPSLMDAIASQLHGYVGADISALCKEAALLALQRNRHEMQVTEADVKAATKLVSPSALREISLDIPRVLWSEIGGQGLIKQQLKEAVEWPLKHPDAFVRMGIRPPKGILLYGPPGCSKTLTAKALATEGGMNFIAIKGPELYSKWVGESEKAIQSIFRKAKAAAPSVVFFDEIDAVASSRGSGSSGVRVADRVLSQLLNELDGIEPLKQVILVAATNRPDLIDSALMRPGRIDRVLYVGPPDQVARAEILRIHTRKMPLASDVSMEELAQKTPRYSGAELASLCREAALCAMQEDVQALNIAKRHFDLALAQIVPQINDAMLGFFDAYRESHAGA</sequence>
<dbReference type="PROSITE" id="PS00674">
    <property type="entry name" value="AAA"/>
    <property type="match status" value="2"/>
</dbReference>
<dbReference type="InterPro" id="IPR041569">
    <property type="entry name" value="AAA_lid_3"/>
</dbReference>
<reference evidence="6 7" key="1">
    <citation type="submission" date="2018-08" db="EMBL/GenBank/DDBJ databases">
        <title>Aphanomyces genome sequencing and annotation.</title>
        <authorList>
            <person name="Minardi D."/>
            <person name="Oidtmann B."/>
            <person name="Van Der Giezen M."/>
            <person name="Studholme D.J."/>
        </authorList>
    </citation>
    <scope>NUCLEOTIDE SEQUENCE [LARGE SCALE GENOMIC DNA]</scope>
    <source>
        <strain evidence="6 7">Da</strain>
    </source>
</reference>
<dbReference type="Proteomes" id="UP000285430">
    <property type="component" value="Unassembled WGS sequence"/>
</dbReference>
<dbReference type="EMBL" id="QUTH01004211">
    <property type="protein sequence ID" value="RHZ14943.1"/>
    <property type="molecule type" value="Genomic_DNA"/>
</dbReference>
<dbReference type="CDD" id="cd19511">
    <property type="entry name" value="RecA-like_CDC48_r2-like"/>
    <property type="match status" value="1"/>
</dbReference>
<dbReference type="FunFam" id="1.10.8.60:FF:000069">
    <property type="entry name" value="spermatogenesis-associated protein 5 isoform X1"/>
    <property type="match status" value="1"/>
</dbReference>
<dbReference type="InterPro" id="IPR003593">
    <property type="entry name" value="AAA+_ATPase"/>
</dbReference>
<evidence type="ECO:0000313" key="6">
    <source>
        <dbReference type="EMBL" id="RHZ14943.1"/>
    </source>
</evidence>
<dbReference type="GO" id="GO:0005524">
    <property type="term" value="F:ATP binding"/>
    <property type="evidence" value="ECO:0007669"/>
    <property type="project" value="UniProtKB-KW"/>
</dbReference>
<keyword evidence="3 4" id="KW-0067">ATP-binding</keyword>
<comment type="caution">
    <text evidence="6">The sequence shown here is derived from an EMBL/GenBank/DDBJ whole genome shotgun (WGS) entry which is preliminary data.</text>
</comment>
<dbReference type="PANTHER" id="PTHR23077:SF27">
    <property type="entry name" value="ATPASE FAMILY GENE 2 PROTEIN HOMOLOG A"/>
    <property type="match status" value="1"/>
</dbReference>
<dbReference type="PRINTS" id="PR00830">
    <property type="entry name" value="ENDOLAPTASE"/>
</dbReference>
<dbReference type="InterPro" id="IPR003959">
    <property type="entry name" value="ATPase_AAA_core"/>
</dbReference>
<evidence type="ECO:0000256" key="2">
    <source>
        <dbReference type="ARBA" id="ARBA00022741"/>
    </source>
</evidence>
<dbReference type="Pfam" id="PF00004">
    <property type="entry name" value="AAA"/>
    <property type="match status" value="3"/>
</dbReference>
<dbReference type="FunFam" id="3.40.50.300:FF:000661">
    <property type="entry name" value="calmodulin-interacting protein 111 isoform X1"/>
    <property type="match status" value="1"/>
</dbReference>
<dbReference type="PANTHER" id="PTHR23077">
    <property type="entry name" value="AAA-FAMILY ATPASE"/>
    <property type="match status" value="1"/>
</dbReference>